<sequence>MSLCGKLVSELPINASAEKCYKIFKDNCKHMPNITPKFIQQVDVHDGDWDTHGHGSIKIWNYFADGKPEVLKEQVEYDDAKLKITLRGIEGSPFRDYKFFKPIFQYVPKSDNPNHCLAILTIEYEKLNDSSPYPYKYIEIMNGITKDMESNPSF</sequence>
<dbReference type="Gramene" id="MELO3C015016.2.1">
    <property type="protein sequence ID" value="MELO3C015016.2.1"/>
    <property type="gene ID" value="MELO3C015016.2"/>
</dbReference>
<feature type="domain" description="Bet v I/Major latex protein" evidence="2">
    <location>
        <begin position="2"/>
        <end position="154"/>
    </location>
</feature>
<dbReference type="SMART" id="SM01037">
    <property type="entry name" value="Bet_v_1"/>
    <property type="match status" value="1"/>
</dbReference>
<dbReference type="InterPro" id="IPR052006">
    <property type="entry name" value="MLP-like"/>
</dbReference>
<dbReference type="CDD" id="cd07816">
    <property type="entry name" value="Bet_v1-like"/>
    <property type="match status" value="1"/>
</dbReference>
<reference evidence="4 5" key="1">
    <citation type="submission" date="2025-05" db="UniProtKB">
        <authorList>
            <consortium name="RefSeq"/>
        </authorList>
    </citation>
    <scope>IDENTIFICATION</scope>
    <source>
        <tissue evidence="4 5">Stem</tissue>
    </source>
</reference>
<dbReference type="Proteomes" id="UP001652600">
    <property type="component" value="Chromosome 10"/>
</dbReference>
<dbReference type="GeneID" id="103491917"/>
<dbReference type="RefSeq" id="XP_050946601.1">
    <property type="nucleotide sequence ID" value="XM_051090644.1"/>
</dbReference>
<dbReference type="PANTHER" id="PTHR31338:SF20">
    <property type="entry name" value="BET V I_MAJOR LATEX PROTEIN DOMAIN-CONTAINING PROTEIN"/>
    <property type="match status" value="1"/>
</dbReference>
<dbReference type="GO" id="GO:0006952">
    <property type="term" value="P:defense response"/>
    <property type="evidence" value="ECO:0007669"/>
    <property type="project" value="InterPro"/>
</dbReference>
<evidence type="ECO:0000313" key="3">
    <source>
        <dbReference type="Proteomes" id="UP001652600"/>
    </source>
</evidence>
<keyword evidence="3" id="KW-1185">Reference proteome</keyword>
<evidence type="ECO:0000313" key="4">
    <source>
        <dbReference type="RefSeq" id="XP_008450255.2"/>
    </source>
</evidence>
<gene>
    <name evidence="4" type="primary">LOC103491917</name>
    <name evidence="5" type="synonym">LOC127151215</name>
</gene>
<dbReference type="RefSeq" id="XP_008450255.2">
    <property type="nucleotide sequence ID" value="XM_008452033.3"/>
</dbReference>
<evidence type="ECO:0000256" key="1">
    <source>
        <dbReference type="ARBA" id="ARBA00038242"/>
    </source>
</evidence>
<organism evidence="3 4">
    <name type="scientific">Cucumis melo</name>
    <name type="common">Muskmelon</name>
    <dbReference type="NCBI Taxonomy" id="3656"/>
    <lineage>
        <taxon>Eukaryota</taxon>
        <taxon>Viridiplantae</taxon>
        <taxon>Streptophyta</taxon>
        <taxon>Embryophyta</taxon>
        <taxon>Tracheophyta</taxon>
        <taxon>Spermatophyta</taxon>
        <taxon>Magnoliopsida</taxon>
        <taxon>eudicotyledons</taxon>
        <taxon>Gunneridae</taxon>
        <taxon>Pentapetalae</taxon>
        <taxon>rosids</taxon>
        <taxon>fabids</taxon>
        <taxon>Cucurbitales</taxon>
        <taxon>Cucurbitaceae</taxon>
        <taxon>Benincaseae</taxon>
        <taxon>Cucumis</taxon>
    </lineage>
</organism>
<dbReference type="SUPFAM" id="SSF55961">
    <property type="entry name" value="Bet v1-like"/>
    <property type="match status" value="1"/>
</dbReference>
<dbReference type="Gene3D" id="3.30.530.20">
    <property type="match status" value="1"/>
</dbReference>
<dbReference type="InterPro" id="IPR000916">
    <property type="entry name" value="Bet_v_I/MLP"/>
</dbReference>
<dbReference type="InterPro" id="IPR023393">
    <property type="entry name" value="START-like_dom_sf"/>
</dbReference>
<protein>
    <submittedName>
        <fullName evidence="4 5">MLP-like protein 328</fullName>
    </submittedName>
</protein>
<dbReference type="Pfam" id="PF00407">
    <property type="entry name" value="Bet_v_1"/>
    <property type="match status" value="1"/>
</dbReference>
<dbReference type="KEGG" id="cmo:103491917"/>
<proteinExistence type="inferred from homology"/>
<evidence type="ECO:0000259" key="2">
    <source>
        <dbReference type="SMART" id="SM01037"/>
    </source>
</evidence>
<accession>A0A1S3BN82</accession>
<evidence type="ECO:0000313" key="5">
    <source>
        <dbReference type="RefSeq" id="XP_050946601.1"/>
    </source>
</evidence>
<dbReference type="PANTHER" id="PTHR31338">
    <property type="entry name" value="POLYKETIDE CYCLASE/DEHYDRASE AND LIPID TRANSPORT SUPERFAMILY PROTEIN"/>
    <property type="match status" value="1"/>
</dbReference>
<name>A0A1S3BN82_CUCME</name>
<dbReference type="InParanoid" id="A0A1S3BN82"/>
<comment type="similarity">
    <text evidence="1">Belongs to the MLP family.</text>
</comment>
<dbReference type="AlphaFoldDB" id="A0A1S3BN82"/>